<sequence length="215" mass="24743">MKIPSELKRLRARSLWSVLRFVVVMLRRRVAMKRLQRMAVDLQTKCFGGDKFMNINSIRGNFNDHYEFSCSSSPAGIFKAPSTSSIHDHVVNSGSRRKNWDGRFLLRALVPSCTGGNEKEEFESESNYVGFPQFIACNEDDDQYFSYMDPRFSNSNELSSDSCTFVSTTRCSNCSLSSEIDRQAEEFISSFYQQMRLQRQDSYGKCQEMLARGSR</sequence>
<protein>
    <recommendedName>
        <fullName evidence="2">DUF761 domain-containing protein</fullName>
    </recommendedName>
</protein>
<dbReference type="PANTHER" id="PTHR33265">
    <property type="entry name" value="AVR9/CF-9 RAPIDLY ELICITED PROTEIN-RELATED"/>
    <property type="match status" value="1"/>
</dbReference>
<evidence type="ECO:0000313" key="1">
    <source>
        <dbReference type="EMBL" id="ABK26189.1"/>
    </source>
</evidence>
<dbReference type="EMBL" id="EF086933">
    <property type="protein sequence ID" value="ABK26189.1"/>
    <property type="molecule type" value="mRNA"/>
</dbReference>
<organism evidence="1">
    <name type="scientific">Picea sitchensis</name>
    <name type="common">Sitka spruce</name>
    <name type="synonym">Pinus sitchensis</name>
    <dbReference type="NCBI Taxonomy" id="3332"/>
    <lineage>
        <taxon>Eukaryota</taxon>
        <taxon>Viridiplantae</taxon>
        <taxon>Streptophyta</taxon>
        <taxon>Embryophyta</taxon>
        <taxon>Tracheophyta</taxon>
        <taxon>Spermatophyta</taxon>
        <taxon>Pinopsida</taxon>
        <taxon>Pinidae</taxon>
        <taxon>Conifers I</taxon>
        <taxon>Pinales</taxon>
        <taxon>Pinaceae</taxon>
        <taxon>Picea</taxon>
    </lineage>
</organism>
<proteinExistence type="evidence at transcript level"/>
<evidence type="ECO:0008006" key="2">
    <source>
        <dbReference type="Google" id="ProtNLM"/>
    </source>
</evidence>
<reference evidence="1" key="1">
    <citation type="journal article" date="2008" name="BMC Genomics">
        <title>A conifer genomics resource of 200,000 spruce (Picea spp.) ESTs and 6,464 high-quality, sequence-finished full-length cDNAs for Sitka spruce (Picea sitchensis).</title>
        <authorList>
            <person name="Ralph S.G."/>
            <person name="Chun H.J."/>
            <person name="Kolosova N."/>
            <person name="Cooper D."/>
            <person name="Oddy C."/>
            <person name="Ritland C.E."/>
            <person name="Kirkpatrick R."/>
            <person name="Moore R."/>
            <person name="Barber S."/>
            <person name="Holt R.A."/>
            <person name="Jones S.J."/>
            <person name="Marra M.A."/>
            <person name="Douglas C.J."/>
            <person name="Ritland K."/>
            <person name="Bohlmann J."/>
        </authorList>
    </citation>
    <scope>NUCLEOTIDE SEQUENCE</scope>
    <source>
        <tissue evidence="1">Green portion of the leader tissue</tissue>
    </source>
</reference>
<dbReference type="InterPro" id="IPR008480">
    <property type="entry name" value="DUF761_pln"/>
</dbReference>
<accession>A9NZX8</accession>
<dbReference type="AlphaFoldDB" id="A9NZX8"/>
<dbReference type="Pfam" id="PF05553">
    <property type="entry name" value="DUF761"/>
    <property type="match status" value="1"/>
</dbReference>
<name>A9NZX8_PICSI</name>